<evidence type="ECO:0000313" key="3">
    <source>
        <dbReference type="Proteomes" id="UP000515498"/>
    </source>
</evidence>
<gene>
    <name evidence="2" type="ORF">HZU40_25050</name>
</gene>
<dbReference type="Proteomes" id="UP000515498">
    <property type="component" value="Chromosome"/>
</dbReference>
<feature type="region of interest" description="Disordered" evidence="1">
    <location>
        <begin position="53"/>
        <end position="74"/>
    </location>
</feature>
<reference evidence="2 3" key="1">
    <citation type="submission" date="2020-07" db="EMBL/GenBank/DDBJ databases">
        <title>Draft genome sequence of four isobutane-metabolizing strains capable of cometabolically degrading diverse ether contaminants.</title>
        <authorList>
            <person name="Chen W."/>
            <person name="Faulkner N."/>
            <person name="Smith C."/>
            <person name="Hyman M."/>
        </authorList>
    </citation>
    <scope>NUCLEOTIDE SEQUENCE [LARGE SCALE GENOMIC DNA]</scope>
    <source>
        <strain evidence="2 3">2A</strain>
    </source>
</reference>
<sequence>MFQTATERMLESGAFEPKGCPELAADVQAVVEADPQAWSDIKQSIRGIQDGTCRRKEAGDIPPDGDWDAPLARTRNQDVGEIRRRIDDNGRLYRLYVHAPPSPPGTLLLLHLAWKPSNEDDGVSIQNAQIAVAAERLQNWYSARHS</sequence>
<evidence type="ECO:0000313" key="2">
    <source>
        <dbReference type="EMBL" id="QNJ91440.1"/>
    </source>
</evidence>
<name>A0A7G8PAS4_9MYCO</name>
<dbReference type="RefSeq" id="WP_187096178.1">
    <property type="nucleotide sequence ID" value="NZ_CP059894.1"/>
</dbReference>
<organism evidence="2 3">
    <name type="scientific">Mycolicibacterium fluoranthenivorans</name>
    <dbReference type="NCBI Taxonomy" id="258505"/>
    <lineage>
        <taxon>Bacteria</taxon>
        <taxon>Bacillati</taxon>
        <taxon>Actinomycetota</taxon>
        <taxon>Actinomycetes</taxon>
        <taxon>Mycobacteriales</taxon>
        <taxon>Mycobacteriaceae</taxon>
        <taxon>Mycolicibacterium</taxon>
    </lineage>
</organism>
<protein>
    <submittedName>
        <fullName evidence="2">Uncharacterized protein</fullName>
    </submittedName>
</protein>
<proteinExistence type="predicted"/>
<dbReference type="AlphaFoldDB" id="A0A7G8PAS4"/>
<accession>A0A7G8PAS4</accession>
<dbReference type="KEGG" id="mflu:HZU40_25050"/>
<evidence type="ECO:0000256" key="1">
    <source>
        <dbReference type="SAM" id="MobiDB-lite"/>
    </source>
</evidence>
<dbReference type="EMBL" id="CP059894">
    <property type="protein sequence ID" value="QNJ91440.1"/>
    <property type="molecule type" value="Genomic_DNA"/>
</dbReference>